<feature type="compositionally biased region" description="Low complexity" evidence="1">
    <location>
        <begin position="137"/>
        <end position="157"/>
    </location>
</feature>
<evidence type="ECO:0000313" key="3">
    <source>
        <dbReference type="EMBL" id="TXR52894.1"/>
    </source>
</evidence>
<gene>
    <name evidence="3" type="ORF">FMM08_17490</name>
</gene>
<dbReference type="PANTHER" id="PTHR34980">
    <property type="entry name" value="INNER MEMBRANE PROTEIN-RELATED-RELATED"/>
    <property type="match status" value="1"/>
</dbReference>
<feature type="transmembrane region" description="Helical" evidence="2">
    <location>
        <begin position="26"/>
        <end position="48"/>
    </location>
</feature>
<dbReference type="EMBL" id="VKAC01000011">
    <property type="protein sequence ID" value="TXR52894.1"/>
    <property type="molecule type" value="Genomic_DNA"/>
</dbReference>
<dbReference type="Pfam" id="PF05656">
    <property type="entry name" value="DUF805"/>
    <property type="match status" value="1"/>
</dbReference>
<organism evidence="3 4">
    <name type="scientific">Quadrisphaera setariae</name>
    <dbReference type="NCBI Taxonomy" id="2593304"/>
    <lineage>
        <taxon>Bacteria</taxon>
        <taxon>Bacillati</taxon>
        <taxon>Actinomycetota</taxon>
        <taxon>Actinomycetes</taxon>
        <taxon>Kineosporiales</taxon>
        <taxon>Kineosporiaceae</taxon>
        <taxon>Quadrisphaera</taxon>
    </lineage>
</organism>
<evidence type="ECO:0000256" key="1">
    <source>
        <dbReference type="SAM" id="MobiDB-lite"/>
    </source>
</evidence>
<proteinExistence type="predicted"/>
<dbReference type="AlphaFoldDB" id="A0A5C8Z6B9"/>
<feature type="region of interest" description="Disordered" evidence="1">
    <location>
        <begin position="113"/>
        <end position="172"/>
    </location>
</feature>
<keyword evidence="2" id="KW-0812">Transmembrane</keyword>
<dbReference type="InterPro" id="IPR008523">
    <property type="entry name" value="DUF805"/>
</dbReference>
<accession>A0A5C8Z6B9</accession>
<dbReference type="GO" id="GO:0005886">
    <property type="term" value="C:plasma membrane"/>
    <property type="evidence" value="ECO:0007669"/>
    <property type="project" value="TreeGrafter"/>
</dbReference>
<feature type="transmembrane region" description="Helical" evidence="2">
    <location>
        <begin position="60"/>
        <end position="76"/>
    </location>
</feature>
<dbReference type="Proteomes" id="UP000321234">
    <property type="component" value="Unassembled WGS sequence"/>
</dbReference>
<comment type="caution">
    <text evidence="3">The sequence shown here is derived from an EMBL/GenBank/DDBJ whole genome shotgun (WGS) entry which is preliminary data.</text>
</comment>
<dbReference type="OrthoDB" id="9812349at2"/>
<keyword evidence="4" id="KW-1185">Reference proteome</keyword>
<feature type="transmembrane region" description="Helical" evidence="2">
    <location>
        <begin position="88"/>
        <end position="105"/>
    </location>
</feature>
<evidence type="ECO:0000256" key="2">
    <source>
        <dbReference type="SAM" id="Phobius"/>
    </source>
</evidence>
<reference evidence="3 4" key="1">
    <citation type="submission" date="2019-07" db="EMBL/GenBank/DDBJ databases">
        <title>Quadrisphaera sp. strain DD2A genome sequencing and assembly.</title>
        <authorList>
            <person name="Kim I."/>
        </authorList>
    </citation>
    <scope>NUCLEOTIDE SEQUENCE [LARGE SCALE GENOMIC DNA]</scope>
    <source>
        <strain evidence="3 4">DD2A</strain>
    </source>
</reference>
<evidence type="ECO:0000313" key="4">
    <source>
        <dbReference type="Proteomes" id="UP000321234"/>
    </source>
</evidence>
<keyword evidence="2" id="KW-0472">Membrane</keyword>
<keyword evidence="2" id="KW-1133">Transmembrane helix</keyword>
<sequence length="172" mass="18642">MSPRDAVASAFRQYATFRGRARRSEFWWFVLFTVVVGIVTSTLDTALFGTRSDDTGPLNAIASLALLVPTLALGWRRMHDTDRHGAKYLIGLIPVVGWILVIVWACQDGQPGPNRFGPSPKGGQWTPPGYGQKGYEQPAYGQSYPPAPPQQGYGQSYPPAPLQQPGQGGTPA</sequence>
<dbReference type="RefSeq" id="WP_147927661.1">
    <property type="nucleotide sequence ID" value="NZ_VKAC01000011.1"/>
</dbReference>
<dbReference type="PANTHER" id="PTHR34980:SF2">
    <property type="entry name" value="INNER MEMBRANE PROTEIN YHAH-RELATED"/>
    <property type="match status" value="1"/>
</dbReference>
<protein>
    <submittedName>
        <fullName evidence="3">DUF805 domain-containing protein</fullName>
    </submittedName>
</protein>
<name>A0A5C8Z6B9_9ACTN</name>